<dbReference type="Proteomes" id="UP000000374">
    <property type="component" value="Chromosome"/>
</dbReference>
<dbReference type="SUPFAM" id="SSF53850">
    <property type="entry name" value="Periplasmic binding protein-like II"/>
    <property type="match status" value="1"/>
</dbReference>
<keyword evidence="4" id="KW-1185">Reference proteome</keyword>
<dbReference type="AlphaFoldDB" id="A1WJ25"/>
<sequence>MTETTATTATTQRQPAGLRRRTLIRRGSAALGAALTLGAPTVWGQGKKTLRFLNSETSIDSIRALKVACADYERQFGTRIVIDSVPIDDAFIKVTTSLRGGQPYDIATLAFVGHVLLLQADDRLMPLTELTSKHQWGHKILFPLKNQVYWYPYDYNLAWIYYRKDLYEQKGLSVPKSYEQMLKNAQTLSADGRHGALFPIGSNGATNWLSSGFMWAEGVKLFDDQWNVLLDSAEMAPRVGRYLDFFAALYKSMPAGASQAGFGEMLSNFSSDKVAHVAYAGRIIEALERNAPALSTRYGITPYMDSKGRAKAVNHGYDGWVVLKTPNSDEAMKFMAWFTEHQYINFLHTAPLHFQPPRLDIYDDLRWRAHPLIAKHQEAVETMRSFITDKSVILTSVDTEGPAPDLRPGKVLEGFVIPEMLQNKVLKNMPSAECVKLAADKMRKLTGAGAGAA</sequence>
<dbReference type="PANTHER" id="PTHR43649">
    <property type="entry name" value="ARABINOSE-BINDING PROTEIN-RELATED"/>
    <property type="match status" value="1"/>
</dbReference>
<evidence type="ECO:0000313" key="3">
    <source>
        <dbReference type="EMBL" id="ABM57632.1"/>
    </source>
</evidence>
<dbReference type="PROSITE" id="PS51318">
    <property type="entry name" value="TAT"/>
    <property type="match status" value="1"/>
</dbReference>
<dbReference type="EMBL" id="CP000542">
    <property type="protein sequence ID" value="ABM57632.1"/>
    <property type="molecule type" value="Genomic_DNA"/>
</dbReference>
<comment type="similarity">
    <text evidence="2">Belongs to the bacterial solute-binding protein 1 family.</text>
</comment>
<dbReference type="InterPro" id="IPR006059">
    <property type="entry name" value="SBP"/>
</dbReference>
<gene>
    <name evidence="3" type="ordered locus">Veis_1879</name>
</gene>
<dbReference type="KEGG" id="vei:Veis_1879"/>
<dbReference type="Pfam" id="PF01547">
    <property type="entry name" value="SBP_bac_1"/>
    <property type="match status" value="1"/>
</dbReference>
<protein>
    <submittedName>
        <fullName evidence="3">Extracellular solute-binding protein, family 1</fullName>
    </submittedName>
</protein>
<dbReference type="GeneID" id="76460480"/>
<dbReference type="eggNOG" id="COG1653">
    <property type="taxonomic scope" value="Bacteria"/>
</dbReference>
<comment type="subcellular location">
    <subcellularLocation>
        <location evidence="1">Periplasm</location>
    </subcellularLocation>
</comment>
<reference evidence="4" key="1">
    <citation type="submission" date="2006-12" db="EMBL/GenBank/DDBJ databases">
        <title>Complete sequence of chromosome 1 of Verminephrobacter eiseniae EF01-2.</title>
        <authorList>
            <person name="Copeland A."/>
            <person name="Lucas S."/>
            <person name="Lapidus A."/>
            <person name="Barry K."/>
            <person name="Detter J.C."/>
            <person name="Glavina del Rio T."/>
            <person name="Dalin E."/>
            <person name="Tice H."/>
            <person name="Pitluck S."/>
            <person name="Chertkov O."/>
            <person name="Brettin T."/>
            <person name="Bruce D."/>
            <person name="Han C."/>
            <person name="Tapia R."/>
            <person name="Gilna P."/>
            <person name="Schmutz J."/>
            <person name="Larimer F."/>
            <person name="Land M."/>
            <person name="Hauser L."/>
            <person name="Kyrpides N."/>
            <person name="Kim E."/>
            <person name="Stahl D."/>
            <person name="Richardson P."/>
        </authorList>
    </citation>
    <scope>NUCLEOTIDE SEQUENCE [LARGE SCALE GENOMIC DNA]</scope>
    <source>
        <strain evidence="4">EF01-2</strain>
    </source>
</reference>
<organism evidence="3 4">
    <name type="scientific">Verminephrobacter eiseniae (strain EF01-2)</name>
    <dbReference type="NCBI Taxonomy" id="391735"/>
    <lineage>
        <taxon>Bacteria</taxon>
        <taxon>Pseudomonadati</taxon>
        <taxon>Pseudomonadota</taxon>
        <taxon>Betaproteobacteria</taxon>
        <taxon>Burkholderiales</taxon>
        <taxon>Comamonadaceae</taxon>
        <taxon>Verminephrobacter</taxon>
    </lineage>
</organism>
<dbReference type="PANTHER" id="PTHR43649:SF12">
    <property type="entry name" value="DIACETYLCHITOBIOSE BINDING PROTEIN DASA"/>
    <property type="match status" value="1"/>
</dbReference>
<name>A1WJ25_VEREI</name>
<accession>A1WJ25</accession>
<dbReference type="STRING" id="391735.Veis_1879"/>
<dbReference type="OrthoDB" id="9804061at2"/>
<dbReference type="HOGENOM" id="CLU_646667_0_0_4"/>
<dbReference type="InterPro" id="IPR006311">
    <property type="entry name" value="TAT_signal"/>
</dbReference>
<evidence type="ECO:0000256" key="1">
    <source>
        <dbReference type="ARBA" id="ARBA00004418"/>
    </source>
</evidence>
<evidence type="ECO:0000256" key="2">
    <source>
        <dbReference type="ARBA" id="ARBA00008520"/>
    </source>
</evidence>
<evidence type="ECO:0000313" key="4">
    <source>
        <dbReference type="Proteomes" id="UP000000374"/>
    </source>
</evidence>
<dbReference type="GO" id="GO:0042597">
    <property type="term" value="C:periplasmic space"/>
    <property type="evidence" value="ECO:0007669"/>
    <property type="project" value="UniProtKB-SubCell"/>
</dbReference>
<proteinExistence type="inferred from homology"/>
<dbReference type="InterPro" id="IPR050490">
    <property type="entry name" value="Bact_solute-bd_prot1"/>
</dbReference>
<dbReference type="RefSeq" id="WP_011809638.1">
    <property type="nucleotide sequence ID" value="NC_008786.1"/>
</dbReference>
<dbReference type="Gene3D" id="3.40.190.10">
    <property type="entry name" value="Periplasmic binding protein-like II"/>
    <property type="match status" value="1"/>
</dbReference>